<evidence type="ECO:0000313" key="2">
    <source>
        <dbReference type="Proteomes" id="UP000827721"/>
    </source>
</evidence>
<name>A0ABQ8H4R7_9ROSI</name>
<keyword evidence="2" id="KW-1185">Reference proteome</keyword>
<comment type="caution">
    <text evidence="1">The sequence shown here is derived from an EMBL/GenBank/DDBJ whole genome shotgun (WGS) entry which is preliminary data.</text>
</comment>
<proteinExistence type="predicted"/>
<accession>A0ABQ8H4R7</accession>
<reference evidence="1 2" key="1">
    <citation type="submission" date="2021-02" db="EMBL/GenBank/DDBJ databases">
        <title>Plant Genome Project.</title>
        <authorList>
            <person name="Zhang R.-G."/>
        </authorList>
    </citation>
    <scope>NUCLEOTIDE SEQUENCE [LARGE SCALE GENOMIC DNA]</scope>
    <source>
        <tissue evidence="1">Leaves</tissue>
    </source>
</reference>
<organism evidence="1 2">
    <name type="scientific">Xanthoceras sorbifolium</name>
    <dbReference type="NCBI Taxonomy" id="99658"/>
    <lineage>
        <taxon>Eukaryota</taxon>
        <taxon>Viridiplantae</taxon>
        <taxon>Streptophyta</taxon>
        <taxon>Embryophyta</taxon>
        <taxon>Tracheophyta</taxon>
        <taxon>Spermatophyta</taxon>
        <taxon>Magnoliopsida</taxon>
        <taxon>eudicotyledons</taxon>
        <taxon>Gunneridae</taxon>
        <taxon>Pentapetalae</taxon>
        <taxon>rosids</taxon>
        <taxon>malvids</taxon>
        <taxon>Sapindales</taxon>
        <taxon>Sapindaceae</taxon>
        <taxon>Xanthoceroideae</taxon>
        <taxon>Xanthoceras</taxon>
    </lineage>
</organism>
<evidence type="ECO:0000313" key="1">
    <source>
        <dbReference type="EMBL" id="KAH7548289.1"/>
    </source>
</evidence>
<gene>
    <name evidence="1" type="ORF">JRO89_XS14G0096100</name>
</gene>
<dbReference type="Proteomes" id="UP000827721">
    <property type="component" value="Unassembled WGS sequence"/>
</dbReference>
<dbReference type="EMBL" id="JAFEMO010000014">
    <property type="protein sequence ID" value="KAH7548289.1"/>
    <property type="molecule type" value="Genomic_DNA"/>
</dbReference>
<protein>
    <submittedName>
        <fullName evidence="1">Uncharacterized protein</fullName>
    </submittedName>
</protein>
<sequence>MPVVVPAPTVVPCEEPMTFGDVVTDPVAEAVLVIPRLTLEDGEEQQVVVGKSSDSSPMPIVEVPITWEQPPHVLHGVPSCNVVCASLDCLLPKDPCMAPNDMLTGAGISDSNTKVFSFSAGSSSGIRGWHWKHRARECYDEDVRMHCEKAGGKRVILISDDTESNCIYFTDDNGETYRHYGDGGGKDIVLVSSKRDLRHSRHQVKLLLHLEKTTPVKGLLFAFFDSETKTPVPFLARENRRVEFDEAKAGEFKWKLEETEENRGVRASLSGLKTEKAGAASSDRVLFLFSTLSSTGVTCVTTRLRKERH</sequence>